<dbReference type="InterPro" id="IPR000192">
    <property type="entry name" value="Aminotrans_V_dom"/>
</dbReference>
<gene>
    <name evidence="15" type="primary">nifS</name>
    <name evidence="12" type="synonym">iscS</name>
    <name evidence="15" type="ORF">ENU96_03775</name>
</gene>
<evidence type="ECO:0000256" key="10">
    <source>
        <dbReference type="ARBA" id="ARBA00023014"/>
    </source>
</evidence>
<keyword evidence="6 12" id="KW-0001">2Fe-2S</keyword>
<keyword evidence="8 12" id="KW-0663">Pyridoxal phosphate</keyword>
<dbReference type="InterPro" id="IPR015424">
    <property type="entry name" value="PyrdxlP-dep_Trfase"/>
</dbReference>
<comment type="similarity">
    <text evidence="3 12">Belongs to the class-V pyridoxal-phosphate-dependent aminotransferase family. NifS/IscS subfamily.</text>
</comment>
<feature type="binding site" evidence="12">
    <location>
        <position position="149"/>
    </location>
    <ligand>
        <name>pyridoxal 5'-phosphate</name>
        <dbReference type="ChEBI" id="CHEBI:597326"/>
    </ligand>
</feature>
<evidence type="ECO:0000256" key="2">
    <source>
        <dbReference type="ARBA" id="ARBA00003120"/>
    </source>
</evidence>
<dbReference type="GO" id="GO:0046872">
    <property type="term" value="F:metal ion binding"/>
    <property type="evidence" value="ECO:0007669"/>
    <property type="project" value="UniProtKB-KW"/>
</dbReference>
<comment type="pathway">
    <text evidence="12">Cofactor biosynthesis; iron-sulfur cluster biosynthesis.</text>
</comment>
<dbReference type="PIRSF" id="PIRSF005572">
    <property type="entry name" value="NifS"/>
    <property type="match status" value="1"/>
</dbReference>
<proteinExistence type="inferred from homology"/>
<dbReference type="GO" id="GO:0031071">
    <property type="term" value="F:cysteine desulfurase activity"/>
    <property type="evidence" value="ECO:0007669"/>
    <property type="project" value="UniProtKB-UniRule"/>
</dbReference>
<keyword evidence="4 12" id="KW-0963">Cytoplasm</keyword>
<comment type="catalytic activity">
    <reaction evidence="11 12">
        <text>(sulfur carrier)-H + L-cysteine = (sulfur carrier)-SH + L-alanine</text>
        <dbReference type="Rhea" id="RHEA:43892"/>
        <dbReference type="Rhea" id="RHEA-COMP:14737"/>
        <dbReference type="Rhea" id="RHEA-COMP:14739"/>
        <dbReference type="ChEBI" id="CHEBI:29917"/>
        <dbReference type="ChEBI" id="CHEBI:35235"/>
        <dbReference type="ChEBI" id="CHEBI:57972"/>
        <dbReference type="ChEBI" id="CHEBI:64428"/>
        <dbReference type="EC" id="2.8.1.7"/>
    </reaction>
</comment>
<evidence type="ECO:0000256" key="6">
    <source>
        <dbReference type="ARBA" id="ARBA00022714"/>
    </source>
</evidence>
<dbReference type="NCBIfam" id="NF002806">
    <property type="entry name" value="PRK02948.1"/>
    <property type="match status" value="1"/>
</dbReference>
<dbReference type="AlphaFoldDB" id="A0A7V3YLC0"/>
<dbReference type="Gene3D" id="1.10.260.50">
    <property type="match status" value="1"/>
</dbReference>
<comment type="function">
    <text evidence="2">Catalyzes the removal of elemental sulfur atoms from cysteine to produce alanine. Seems to participate in the biosynthesis of the nitrogenase metalloclusters by providing the inorganic sulfur required for the Fe-S core formation.</text>
</comment>
<feature type="binding site" evidence="12">
    <location>
        <position position="177"/>
    </location>
    <ligand>
        <name>pyridoxal 5'-phosphate</name>
        <dbReference type="ChEBI" id="CHEBI:597326"/>
    </ligand>
</feature>
<evidence type="ECO:0000256" key="11">
    <source>
        <dbReference type="ARBA" id="ARBA00050776"/>
    </source>
</evidence>
<evidence type="ECO:0000259" key="14">
    <source>
        <dbReference type="Pfam" id="PF00266"/>
    </source>
</evidence>
<dbReference type="PROSITE" id="PS00595">
    <property type="entry name" value="AA_TRANSFER_CLASS_5"/>
    <property type="match status" value="1"/>
</dbReference>
<evidence type="ECO:0000256" key="3">
    <source>
        <dbReference type="ARBA" id="ARBA00006490"/>
    </source>
</evidence>
<dbReference type="GO" id="GO:0044571">
    <property type="term" value="P:[2Fe-2S] cluster assembly"/>
    <property type="evidence" value="ECO:0007669"/>
    <property type="project" value="UniProtKB-UniRule"/>
</dbReference>
<dbReference type="PANTHER" id="PTHR11601:SF34">
    <property type="entry name" value="CYSTEINE DESULFURASE"/>
    <property type="match status" value="1"/>
</dbReference>
<dbReference type="InterPro" id="IPR017772">
    <property type="entry name" value="Cys_deSase_NifS_bac/arc"/>
</dbReference>
<dbReference type="InterPro" id="IPR015422">
    <property type="entry name" value="PyrdxlP-dep_Trfase_small"/>
</dbReference>
<reference evidence="15" key="1">
    <citation type="journal article" date="2020" name="mSystems">
        <title>Genome- and Community-Level Interaction Insights into Carbon Utilization and Element Cycling Functions of Hydrothermarchaeota in Hydrothermal Sediment.</title>
        <authorList>
            <person name="Zhou Z."/>
            <person name="Liu Y."/>
            <person name="Xu W."/>
            <person name="Pan J."/>
            <person name="Luo Z.H."/>
            <person name="Li M."/>
        </authorList>
    </citation>
    <scope>NUCLEOTIDE SEQUENCE [LARGE SCALE GENOMIC DNA]</scope>
    <source>
        <strain evidence="15">SpSt-716</strain>
    </source>
</reference>
<dbReference type="GO" id="GO:1990221">
    <property type="term" value="C:L-cysteine desulfurase complex"/>
    <property type="evidence" value="ECO:0007669"/>
    <property type="project" value="UniProtKB-ARBA"/>
</dbReference>
<evidence type="ECO:0000256" key="4">
    <source>
        <dbReference type="ARBA" id="ARBA00022490"/>
    </source>
</evidence>
<dbReference type="InterPro" id="IPR015421">
    <property type="entry name" value="PyrdxlP-dep_Trfase_major"/>
</dbReference>
<dbReference type="InterPro" id="IPR020578">
    <property type="entry name" value="Aminotrans_V_PyrdxlP_BS"/>
</dbReference>
<evidence type="ECO:0000256" key="8">
    <source>
        <dbReference type="ARBA" id="ARBA00022898"/>
    </source>
</evidence>
<evidence type="ECO:0000256" key="9">
    <source>
        <dbReference type="ARBA" id="ARBA00023004"/>
    </source>
</evidence>
<dbReference type="SUPFAM" id="SSF53383">
    <property type="entry name" value="PLP-dependent transferases"/>
    <property type="match status" value="1"/>
</dbReference>
<dbReference type="Gene3D" id="3.90.1150.10">
    <property type="entry name" value="Aspartate Aminotransferase, domain 1"/>
    <property type="match status" value="1"/>
</dbReference>
<evidence type="ECO:0000313" key="15">
    <source>
        <dbReference type="EMBL" id="HGI74783.1"/>
    </source>
</evidence>
<feature type="binding site" evidence="12">
    <location>
        <begin position="69"/>
        <end position="70"/>
    </location>
    <ligand>
        <name>pyridoxal 5'-phosphate</name>
        <dbReference type="ChEBI" id="CHEBI:597326"/>
    </ligand>
</feature>
<keyword evidence="5 12" id="KW-0808">Transferase</keyword>
<organism evidence="15">
    <name type="scientific">Candidatus Caldatribacterium californiense</name>
    <dbReference type="NCBI Taxonomy" id="1454726"/>
    <lineage>
        <taxon>Bacteria</taxon>
        <taxon>Pseudomonadati</taxon>
        <taxon>Atribacterota</taxon>
        <taxon>Atribacteria</taxon>
        <taxon>Atribacterales</taxon>
        <taxon>Candidatus Caldatribacteriaceae</taxon>
        <taxon>Candidatus Caldatribacterium</taxon>
    </lineage>
</organism>
<comment type="caution">
    <text evidence="15">The sequence shown here is derived from an EMBL/GenBank/DDBJ whole genome shotgun (WGS) entry which is preliminary data.</text>
</comment>
<feature type="domain" description="Aminotransferase class V" evidence="14">
    <location>
        <begin position="2"/>
        <end position="364"/>
    </location>
</feature>
<evidence type="ECO:0000256" key="13">
    <source>
        <dbReference type="RuleBase" id="RU004504"/>
    </source>
</evidence>
<dbReference type="FunFam" id="3.40.640.10:FF:000003">
    <property type="entry name" value="Cysteine desulfurase IscS"/>
    <property type="match status" value="1"/>
</dbReference>
<comment type="function">
    <text evidence="12">Master enzyme that delivers sulfur to a number of partners involved in Fe-S cluster assembly, tRNA modification or cofactor biosynthesis. Catalyzes the removal of elemental sulfur atoms from cysteine to produce alanine. Functions as a sulfur delivery protein for Fe-S cluster synthesis onto IscU, an Fe-S scaffold assembly protein, as well as other S acceptor proteins.</text>
</comment>
<keyword evidence="9 12" id="KW-0408">Iron</keyword>
<comment type="subcellular location">
    <subcellularLocation>
        <location evidence="12">Cytoplasm</location>
    </subcellularLocation>
</comment>
<dbReference type="HAMAP" id="MF_00331">
    <property type="entry name" value="Cys_desulf_IscS"/>
    <property type="match status" value="1"/>
</dbReference>
<dbReference type="PANTHER" id="PTHR11601">
    <property type="entry name" value="CYSTEINE DESULFURYLASE FAMILY MEMBER"/>
    <property type="match status" value="1"/>
</dbReference>
<feature type="binding site" description="via persulfide group" evidence="12">
    <location>
        <position position="323"/>
    </location>
    <ligand>
        <name>[2Fe-2S] cluster</name>
        <dbReference type="ChEBI" id="CHEBI:190135"/>
        <note>ligand shared with IscU</note>
    </ligand>
</feature>
<sequence>MIYLDYNATTPCDPRVVEAMLPFFREHFGNPSSLHRLGQAARQAVEKARSVIARSIGARDEEIVFTSGGTESNNLAIRGVAQALRKKGNHLVTSSIEHHAVLNVFRALEKEGFVVTYLPVDREGLVHPEDLRKALRPETILVSIMHANNETGVIEPIEELSRVVREHGAVFHTDAVQTVGKIPIQVDALGVDLLSASAHKFYGPKGVGFLYVRKGTRLAPQILGGHHERSRRAGTENVPGIVGMAKALEIAQDEMGEEAGRVGTLRDWLEEELQARVPDIVIVSRGAPRLYNTSLVLVEYVEGESLLLNLDFEGICVSSGSACTSSSLEPSHVLLACGYPHALAHGSIRFSLGKWTTKEEISRVVAVFPGIVEKLRAISPFGKVR</sequence>
<feature type="modified residue" description="N6-(pyridoxal phosphate)lysine" evidence="12">
    <location>
        <position position="200"/>
    </location>
</feature>
<feature type="active site" description="Cysteine persulfide intermediate" evidence="12">
    <location>
        <position position="323"/>
    </location>
</feature>
<evidence type="ECO:0000256" key="1">
    <source>
        <dbReference type="ARBA" id="ARBA00001933"/>
    </source>
</evidence>
<evidence type="ECO:0000256" key="12">
    <source>
        <dbReference type="HAMAP-Rule" id="MF_00331"/>
    </source>
</evidence>
<protein>
    <recommendedName>
        <fullName evidence="12">Cysteine desulfurase IscS</fullName>
        <ecNumber evidence="12">2.8.1.7</ecNumber>
    </recommendedName>
</protein>
<comment type="cofactor">
    <cofactor evidence="1 12 13">
        <name>pyridoxal 5'-phosphate</name>
        <dbReference type="ChEBI" id="CHEBI:597326"/>
    </cofactor>
</comment>
<dbReference type="Pfam" id="PF00266">
    <property type="entry name" value="Aminotran_5"/>
    <property type="match status" value="1"/>
</dbReference>
<feature type="binding site" evidence="12">
    <location>
        <position position="235"/>
    </location>
    <ligand>
        <name>pyridoxal 5'-phosphate</name>
        <dbReference type="ChEBI" id="CHEBI:597326"/>
    </ligand>
</feature>
<comment type="subunit">
    <text evidence="12">Homodimer. Forms a heterotetramer with IscU, interacts with other sulfur acceptors.</text>
</comment>
<evidence type="ECO:0000256" key="7">
    <source>
        <dbReference type="ARBA" id="ARBA00022723"/>
    </source>
</evidence>
<keyword evidence="10 12" id="KW-0411">Iron-sulfur</keyword>
<dbReference type="InterPro" id="IPR016454">
    <property type="entry name" value="Cysteine_dSase"/>
</dbReference>
<dbReference type="GO" id="GO:0030170">
    <property type="term" value="F:pyridoxal phosphate binding"/>
    <property type="evidence" value="ECO:0007669"/>
    <property type="project" value="UniProtKB-UniRule"/>
</dbReference>
<dbReference type="GO" id="GO:0051537">
    <property type="term" value="F:2 iron, 2 sulfur cluster binding"/>
    <property type="evidence" value="ECO:0007669"/>
    <property type="project" value="UniProtKB-UniRule"/>
</dbReference>
<evidence type="ECO:0000256" key="5">
    <source>
        <dbReference type="ARBA" id="ARBA00022679"/>
    </source>
</evidence>
<dbReference type="NCBIfam" id="TIGR03402">
    <property type="entry name" value="FeS_nifS"/>
    <property type="match status" value="1"/>
</dbReference>
<dbReference type="EMBL" id="DTEN01000147">
    <property type="protein sequence ID" value="HGI74783.1"/>
    <property type="molecule type" value="Genomic_DNA"/>
</dbReference>
<dbReference type="Gene3D" id="3.40.640.10">
    <property type="entry name" value="Type I PLP-dependent aspartate aminotransferase-like (Major domain)"/>
    <property type="match status" value="1"/>
</dbReference>
<name>A0A7V3YLC0_9BACT</name>
<dbReference type="GO" id="GO:0006520">
    <property type="term" value="P:amino acid metabolic process"/>
    <property type="evidence" value="ECO:0007669"/>
    <property type="project" value="InterPro"/>
</dbReference>
<dbReference type="UniPathway" id="UPA00266"/>
<keyword evidence="7 12" id="KW-0479">Metal-binding</keyword>
<dbReference type="EC" id="2.8.1.7" evidence="12"/>
<dbReference type="InterPro" id="IPR010240">
    <property type="entry name" value="Cys_deSase_IscS"/>
</dbReference>
<accession>A0A7V3YLC0</accession>
<feature type="binding site" evidence="12">
    <location>
        <begin position="197"/>
        <end position="199"/>
    </location>
    <ligand>
        <name>pyridoxal 5'-phosphate</name>
        <dbReference type="ChEBI" id="CHEBI:597326"/>
    </ligand>
</feature>